<dbReference type="Proteomes" id="UP000050794">
    <property type="component" value="Unassembled WGS sequence"/>
</dbReference>
<dbReference type="EMBL" id="UYWY01020042">
    <property type="protein sequence ID" value="VDM40292.1"/>
    <property type="molecule type" value="Genomic_DNA"/>
</dbReference>
<reference evidence="3" key="1">
    <citation type="submission" date="2016-06" db="UniProtKB">
        <authorList>
            <consortium name="WormBaseParasite"/>
        </authorList>
    </citation>
    <scope>IDENTIFICATION</scope>
</reference>
<accession>A0A183UKF1</accession>
<keyword evidence="2" id="KW-1185">Reference proteome</keyword>
<gene>
    <name evidence="1" type="ORF">TCNE_LOCUS8971</name>
</gene>
<evidence type="ECO:0000313" key="1">
    <source>
        <dbReference type="EMBL" id="VDM40292.1"/>
    </source>
</evidence>
<evidence type="ECO:0000313" key="2">
    <source>
        <dbReference type="Proteomes" id="UP000050794"/>
    </source>
</evidence>
<evidence type="ECO:0000313" key="3">
    <source>
        <dbReference type="WBParaSite" id="TCNE_0000897101-mRNA-1"/>
    </source>
</evidence>
<organism evidence="2 3">
    <name type="scientific">Toxocara canis</name>
    <name type="common">Canine roundworm</name>
    <dbReference type="NCBI Taxonomy" id="6265"/>
    <lineage>
        <taxon>Eukaryota</taxon>
        <taxon>Metazoa</taxon>
        <taxon>Ecdysozoa</taxon>
        <taxon>Nematoda</taxon>
        <taxon>Chromadorea</taxon>
        <taxon>Rhabditida</taxon>
        <taxon>Spirurina</taxon>
        <taxon>Ascaridomorpha</taxon>
        <taxon>Ascaridoidea</taxon>
        <taxon>Toxocaridae</taxon>
        <taxon>Toxocara</taxon>
    </lineage>
</organism>
<dbReference type="WBParaSite" id="TCNE_0000897101-mRNA-1">
    <property type="protein sequence ID" value="TCNE_0000897101-mRNA-1"/>
    <property type="gene ID" value="TCNE_0000897101"/>
</dbReference>
<dbReference type="AlphaFoldDB" id="A0A183UKF1"/>
<proteinExistence type="predicted"/>
<sequence>MVVLVESASCRRVEVCDVSRSGDPWRVVPTVEVTFISVSVSCARGPNHGPQGERSGRCVRVVASSHRCN</sequence>
<name>A0A183UKF1_TOXCA</name>
<protein>
    <submittedName>
        <fullName evidence="1 3">Uncharacterized protein</fullName>
    </submittedName>
</protein>
<reference evidence="1 2" key="2">
    <citation type="submission" date="2018-11" db="EMBL/GenBank/DDBJ databases">
        <authorList>
            <consortium name="Pathogen Informatics"/>
        </authorList>
    </citation>
    <scope>NUCLEOTIDE SEQUENCE [LARGE SCALE GENOMIC DNA]</scope>
</reference>